<feature type="active site" evidence="8">
    <location>
        <position position="277"/>
    </location>
</feature>
<name>A0A443QSU2_9ACAR</name>
<organism evidence="13 14">
    <name type="scientific">Dinothrombium tinctorium</name>
    <dbReference type="NCBI Taxonomy" id="1965070"/>
    <lineage>
        <taxon>Eukaryota</taxon>
        <taxon>Metazoa</taxon>
        <taxon>Ecdysozoa</taxon>
        <taxon>Arthropoda</taxon>
        <taxon>Chelicerata</taxon>
        <taxon>Arachnida</taxon>
        <taxon>Acari</taxon>
        <taxon>Acariformes</taxon>
        <taxon>Trombidiformes</taxon>
        <taxon>Prostigmata</taxon>
        <taxon>Anystina</taxon>
        <taxon>Parasitengona</taxon>
        <taxon>Trombidioidea</taxon>
        <taxon>Trombidiidae</taxon>
        <taxon>Dinothrombium</taxon>
    </lineage>
</organism>
<evidence type="ECO:0000313" key="13">
    <source>
        <dbReference type="EMBL" id="RWS06089.1"/>
    </source>
</evidence>
<evidence type="ECO:0000256" key="5">
    <source>
        <dbReference type="ARBA" id="ARBA00022801"/>
    </source>
</evidence>
<dbReference type="InterPro" id="IPR001969">
    <property type="entry name" value="Aspartic_peptidase_AS"/>
</dbReference>
<dbReference type="PANTHER" id="PTHR47966:SF51">
    <property type="entry name" value="BETA-SITE APP-CLEAVING ENZYME, ISOFORM A-RELATED"/>
    <property type="match status" value="1"/>
</dbReference>
<dbReference type="Proteomes" id="UP000285301">
    <property type="component" value="Unassembled WGS sequence"/>
</dbReference>
<dbReference type="SUPFAM" id="SSF50630">
    <property type="entry name" value="Acid proteases"/>
    <property type="match status" value="1"/>
</dbReference>
<dbReference type="OrthoDB" id="771136at2759"/>
<evidence type="ECO:0000256" key="11">
    <source>
        <dbReference type="SAM" id="SignalP"/>
    </source>
</evidence>
<dbReference type="FunFam" id="2.40.70.10:FF:000002">
    <property type="entry name" value="Vacuolar aspartic proteinase"/>
    <property type="match status" value="1"/>
</dbReference>
<evidence type="ECO:0000256" key="10">
    <source>
        <dbReference type="RuleBase" id="RU000454"/>
    </source>
</evidence>
<evidence type="ECO:0000256" key="9">
    <source>
        <dbReference type="PIRSR" id="PIRSR601461-2"/>
    </source>
</evidence>
<keyword evidence="14" id="KW-1185">Reference proteome</keyword>
<feature type="signal peptide" evidence="11">
    <location>
        <begin position="1"/>
        <end position="19"/>
    </location>
</feature>
<feature type="chain" id="PRO_5019028078" evidence="11">
    <location>
        <begin position="20"/>
        <end position="392"/>
    </location>
</feature>
<keyword evidence="5 10" id="KW-0378">Hydrolase</keyword>
<evidence type="ECO:0000256" key="8">
    <source>
        <dbReference type="PIRSR" id="PIRSR601461-1"/>
    </source>
</evidence>
<dbReference type="GO" id="GO:0006508">
    <property type="term" value="P:proteolysis"/>
    <property type="evidence" value="ECO:0007669"/>
    <property type="project" value="UniProtKB-KW"/>
</dbReference>
<evidence type="ECO:0000256" key="4">
    <source>
        <dbReference type="ARBA" id="ARBA00022750"/>
    </source>
</evidence>
<dbReference type="InterPro" id="IPR021109">
    <property type="entry name" value="Peptidase_aspartic_dom_sf"/>
</dbReference>
<protein>
    <submittedName>
        <fullName evidence="13">Lysosomal aspartic protease-like protein</fullName>
    </submittedName>
</protein>
<dbReference type="InterPro" id="IPR033121">
    <property type="entry name" value="PEPTIDASE_A1"/>
</dbReference>
<dbReference type="STRING" id="1965070.A0A443QSU2"/>
<feature type="domain" description="Peptidase A1" evidence="12">
    <location>
        <begin position="71"/>
        <end position="389"/>
    </location>
</feature>
<evidence type="ECO:0000256" key="7">
    <source>
        <dbReference type="ARBA" id="ARBA00023180"/>
    </source>
</evidence>
<keyword evidence="3 11" id="KW-0732">Signal</keyword>
<dbReference type="Pfam" id="PF00026">
    <property type="entry name" value="Asp"/>
    <property type="match status" value="1"/>
</dbReference>
<dbReference type="FunFam" id="2.40.70.10:FF:000009">
    <property type="entry name" value="Aspartic proteinase A1"/>
    <property type="match status" value="1"/>
</dbReference>
<evidence type="ECO:0000256" key="6">
    <source>
        <dbReference type="ARBA" id="ARBA00023157"/>
    </source>
</evidence>
<dbReference type="PROSITE" id="PS51767">
    <property type="entry name" value="PEPTIDASE_A1"/>
    <property type="match status" value="1"/>
</dbReference>
<feature type="active site" evidence="8">
    <location>
        <position position="89"/>
    </location>
</feature>
<reference evidence="13 14" key="1">
    <citation type="journal article" date="2018" name="Gigascience">
        <title>Genomes of trombidid mites reveal novel predicted allergens and laterally-transferred genes associated with secondary metabolism.</title>
        <authorList>
            <person name="Dong X."/>
            <person name="Chaisiri K."/>
            <person name="Xia D."/>
            <person name="Armstrong S.D."/>
            <person name="Fang Y."/>
            <person name="Donnelly M.J."/>
            <person name="Kadowaki T."/>
            <person name="McGarry J.W."/>
            <person name="Darby A.C."/>
            <person name="Makepeace B.L."/>
        </authorList>
    </citation>
    <scope>NUCLEOTIDE SEQUENCE [LARGE SCALE GENOMIC DNA]</scope>
    <source>
        <strain evidence="13">UoL-WK</strain>
    </source>
</reference>
<dbReference type="GO" id="GO:0005764">
    <property type="term" value="C:lysosome"/>
    <property type="evidence" value="ECO:0007669"/>
    <property type="project" value="TreeGrafter"/>
</dbReference>
<proteinExistence type="inferred from homology"/>
<dbReference type="PANTHER" id="PTHR47966">
    <property type="entry name" value="BETA-SITE APP-CLEAVING ENZYME, ISOFORM A-RELATED"/>
    <property type="match status" value="1"/>
</dbReference>
<dbReference type="EMBL" id="NCKU01004344">
    <property type="protein sequence ID" value="RWS06089.1"/>
    <property type="molecule type" value="Genomic_DNA"/>
</dbReference>
<keyword evidence="6 9" id="KW-1015">Disulfide bond</keyword>
<comment type="caution">
    <text evidence="13">The sequence shown here is derived from an EMBL/GenBank/DDBJ whole genome shotgun (WGS) entry which is preliminary data.</text>
</comment>
<keyword evidence="4 10" id="KW-0064">Aspartyl protease</keyword>
<feature type="disulfide bond" evidence="9">
    <location>
        <begin position="311"/>
        <end position="348"/>
    </location>
</feature>
<keyword evidence="7" id="KW-0325">Glycoprotein</keyword>
<evidence type="ECO:0000256" key="2">
    <source>
        <dbReference type="ARBA" id="ARBA00022670"/>
    </source>
</evidence>
<dbReference type="GO" id="GO:0004190">
    <property type="term" value="F:aspartic-type endopeptidase activity"/>
    <property type="evidence" value="ECO:0007669"/>
    <property type="project" value="UniProtKB-KW"/>
</dbReference>
<evidence type="ECO:0000256" key="3">
    <source>
        <dbReference type="ARBA" id="ARBA00022729"/>
    </source>
</evidence>
<evidence type="ECO:0000259" key="12">
    <source>
        <dbReference type="PROSITE" id="PS51767"/>
    </source>
</evidence>
<keyword evidence="2 10" id="KW-0645">Protease</keyword>
<evidence type="ECO:0000256" key="1">
    <source>
        <dbReference type="ARBA" id="ARBA00007447"/>
    </source>
</evidence>
<gene>
    <name evidence="13" type="ORF">B4U79_00838</name>
</gene>
<sequence length="392" mass="43375">MSICKLVLLKICLIFVVFALCECLPRKALHRITLRKFKSARRQLYEIGFDDIVAFYNSIPEVLNNYMDAQYYGQIEIGNPPQQFNVLFDTGSSNFWVPSSKCSAFNIACLLHNKYDNSKSSTYVANGTQWSIRYGSGSVSGFFSTDNIHLGSAEIRKQTFGEATDEPGLVFVVAKFDGIVGLGFKPLSVGGATPLFDNMIDQNVVEKPVFSFYLNRDPSASIGGEIIFGGSDPDHYEGPMTYVPLVDARYWQFKLDGFNVKGKRCDVCVGGCPSIADTGTSLIAMPKEEADKVNAAIGAKPFISGEYTVDCNSISSMPNVSFIINGKEFVLTAQEYVIQISSMGQYQCISGFMAINLPKTMPPFWILGDVFIGRYYTEFDHGNKRIGFARAK</sequence>
<dbReference type="PRINTS" id="PR00792">
    <property type="entry name" value="PEPSIN"/>
</dbReference>
<accession>A0A443QSU2</accession>
<dbReference type="Gene3D" id="2.40.70.10">
    <property type="entry name" value="Acid Proteases"/>
    <property type="match status" value="2"/>
</dbReference>
<dbReference type="PROSITE" id="PS00141">
    <property type="entry name" value="ASP_PROTEASE"/>
    <property type="match status" value="1"/>
</dbReference>
<evidence type="ECO:0000313" key="14">
    <source>
        <dbReference type="Proteomes" id="UP000285301"/>
    </source>
</evidence>
<dbReference type="InterPro" id="IPR001461">
    <property type="entry name" value="Aspartic_peptidase_A1"/>
</dbReference>
<comment type="similarity">
    <text evidence="1 10">Belongs to the peptidase A1 family.</text>
</comment>
<feature type="disulfide bond" evidence="9">
    <location>
        <begin position="102"/>
        <end position="109"/>
    </location>
</feature>
<dbReference type="AlphaFoldDB" id="A0A443QSU2"/>